<organism evidence="6 7">
    <name type="scientific">Gordonia pseudamarae</name>
    <dbReference type="NCBI Taxonomy" id="2831662"/>
    <lineage>
        <taxon>Bacteria</taxon>
        <taxon>Bacillati</taxon>
        <taxon>Actinomycetota</taxon>
        <taxon>Actinomycetes</taxon>
        <taxon>Mycobacteriales</taxon>
        <taxon>Gordoniaceae</taxon>
        <taxon>Gordonia</taxon>
    </lineage>
</organism>
<dbReference type="EMBL" id="CP045809">
    <property type="protein sequence ID" value="QHN33779.1"/>
    <property type="molecule type" value="Genomic_DNA"/>
</dbReference>
<evidence type="ECO:0000259" key="5">
    <source>
        <dbReference type="PROSITE" id="PS50893"/>
    </source>
</evidence>
<keyword evidence="7" id="KW-1185">Reference proteome</keyword>
<evidence type="ECO:0000313" key="7">
    <source>
        <dbReference type="Proteomes" id="UP001059836"/>
    </source>
</evidence>
<gene>
    <name evidence="6" type="ORF">GII31_01505</name>
</gene>
<dbReference type="GO" id="GO:0005524">
    <property type="term" value="F:ATP binding"/>
    <property type="evidence" value="ECO:0007669"/>
    <property type="project" value="UniProtKB-KW"/>
</dbReference>
<evidence type="ECO:0000313" key="6">
    <source>
        <dbReference type="EMBL" id="QHN33779.1"/>
    </source>
</evidence>
<dbReference type="InterPro" id="IPR003439">
    <property type="entry name" value="ABC_transporter-like_ATP-bd"/>
</dbReference>
<dbReference type="Proteomes" id="UP001059836">
    <property type="component" value="Chromosome"/>
</dbReference>
<reference evidence="6" key="1">
    <citation type="journal article" date="2021" name="Nat. Microbiol.">
        <title>Cocultivation of an ultrasmall environmental parasitic bacterium with lytic ability against bacteria associated with wastewater foams.</title>
        <authorList>
            <person name="Batinovic S."/>
            <person name="Rose J.J.A."/>
            <person name="Ratcliffe J."/>
            <person name="Seviour R.J."/>
            <person name="Petrovski S."/>
        </authorList>
    </citation>
    <scope>NUCLEOTIDE SEQUENCE</scope>
    <source>
        <strain evidence="6">CON9</strain>
    </source>
</reference>
<dbReference type="InterPro" id="IPR027417">
    <property type="entry name" value="P-loop_NTPase"/>
</dbReference>
<accession>A0ABX6IEL9</accession>
<dbReference type="RefSeq" id="WP_213246161.1">
    <property type="nucleotide sequence ID" value="NZ_CP045806.1"/>
</dbReference>
<feature type="domain" description="ABC transporter" evidence="5">
    <location>
        <begin position="19"/>
        <end position="220"/>
    </location>
</feature>
<dbReference type="Gene3D" id="3.40.50.300">
    <property type="entry name" value="P-loop containing nucleotide triphosphate hydrolases"/>
    <property type="match status" value="1"/>
</dbReference>
<dbReference type="InterPro" id="IPR050319">
    <property type="entry name" value="ABC_transp_ATP-bind"/>
</dbReference>
<evidence type="ECO:0000256" key="3">
    <source>
        <dbReference type="ARBA" id="ARBA00022741"/>
    </source>
</evidence>
<dbReference type="InterPro" id="IPR003593">
    <property type="entry name" value="AAA+_ATPase"/>
</dbReference>
<evidence type="ECO:0000256" key="1">
    <source>
        <dbReference type="ARBA" id="ARBA00005417"/>
    </source>
</evidence>
<dbReference type="PANTHER" id="PTHR43776:SF7">
    <property type="entry name" value="D,D-DIPEPTIDE TRANSPORT ATP-BINDING PROTEIN DDPF-RELATED"/>
    <property type="match status" value="1"/>
</dbReference>
<dbReference type="Pfam" id="PF00005">
    <property type="entry name" value="ABC_tran"/>
    <property type="match status" value="1"/>
</dbReference>
<keyword evidence="3" id="KW-0547">Nucleotide-binding</keyword>
<keyword evidence="4 6" id="KW-0067">ATP-binding</keyword>
<evidence type="ECO:0000256" key="2">
    <source>
        <dbReference type="ARBA" id="ARBA00022448"/>
    </source>
</evidence>
<proteinExistence type="inferred from homology"/>
<dbReference type="SUPFAM" id="SSF52540">
    <property type="entry name" value="P-loop containing nucleoside triphosphate hydrolases"/>
    <property type="match status" value="1"/>
</dbReference>
<protein>
    <submittedName>
        <fullName evidence="6">ATP-binding cassette domain-containing protein</fullName>
    </submittedName>
</protein>
<name>A0ABX6IEL9_9ACTN</name>
<evidence type="ECO:0000256" key="4">
    <source>
        <dbReference type="ARBA" id="ARBA00022840"/>
    </source>
</evidence>
<sequence length="221" mass="23095">MTTTTTTAATDRLALRDGIRAVGVGVRLGGRTIIDDLDLHIPAGQFTGITGESGTGKTTLLRALAGLVAHSGRITYDGSSTARTGALAMLAQHPRQVCNPRWTLRTIITEPAAIAGRDSDAVALAERVGLIPDLLDRQPGQVSDGQLQRACLGRALAQQPDYLLCDEPTAMLDPVAARGVVAILAELAADGVGIVLVSHNLGLVRARCAHTLTLGRTRRIG</sequence>
<keyword evidence="2" id="KW-0813">Transport</keyword>
<dbReference type="PROSITE" id="PS50893">
    <property type="entry name" value="ABC_TRANSPORTER_2"/>
    <property type="match status" value="1"/>
</dbReference>
<dbReference type="SMART" id="SM00382">
    <property type="entry name" value="AAA"/>
    <property type="match status" value="1"/>
</dbReference>
<dbReference type="PANTHER" id="PTHR43776">
    <property type="entry name" value="TRANSPORT ATP-BINDING PROTEIN"/>
    <property type="match status" value="1"/>
</dbReference>
<comment type="similarity">
    <text evidence="1">Belongs to the ABC transporter superfamily.</text>
</comment>